<evidence type="ECO:0000313" key="2">
    <source>
        <dbReference type="Proteomes" id="UP000652013"/>
    </source>
</evidence>
<sequence length="109" mass="10883">MSTFMGAACVVGAPIGNRIGLFVGEGYLEAKPALTGVAPTDPPGAAARASLARLFDVPVERVAAAAAQAASAHEGLEVVGAPFAAWLRAFGLPWIGESGAEPVTLRPAG</sequence>
<name>A0A8J4DMA6_9ACTN</name>
<dbReference type="Proteomes" id="UP000652013">
    <property type="component" value="Unassembled WGS sequence"/>
</dbReference>
<gene>
    <name evidence="1" type="ORF">Sya03_55900</name>
</gene>
<protein>
    <submittedName>
        <fullName evidence="1">Uncharacterized protein</fullName>
    </submittedName>
</protein>
<accession>A0A8J4DMA6</accession>
<dbReference type="RefSeq" id="WP_203941418.1">
    <property type="nucleotide sequence ID" value="NZ_BAAAGJ010000014.1"/>
</dbReference>
<keyword evidence="2" id="KW-1185">Reference proteome</keyword>
<reference evidence="1" key="1">
    <citation type="submission" date="2021-01" db="EMBL/GenBank/DDBJ databases">
        <title>Whole genome shotgun sequence of Spirilliplanes yamanashiensis NBRC 15828.</title>
        <authorList>
            <person name="Komaki H."/>
            <person name="Tamura T."/>
        </authorList>
    </citation>
    <scope>NUCLEOTIDE SEQUENCE</scope>
    <source>
        <strain evidence="1">NBRC 15828</strain>
    </source>
</reference>
<evidence type="ECO:0000313" key="1">
    <source>
        <dbReference type="EMBL" id="GIJ06238.1"/>
    </source>
</evidence>
<organism evidence="1 2">
    <name type="scientific">Spirilliplanes yamanashiensis</name>
    <dbReference type="NCBI Taxonomy" id="42233"/>
    <lineage>
        <taxon>Bacteria</taxon>
        <taxon>Bacillati</taxon>
        <taxon>Actinomycetota</taxon>
        <taxon>Actinomycetes</taxon>
        <taxon>Micromonosporales</taxon>
        <taxon>Micromonosporaceae</taxon>
        <taxon>Spirilliplanes</taxon>
    </lineage>
</organism>
<proteinExistence type="predicted"/>
<comment type="caution">
    <text evidence="1">The sequence shown here is derived from an EMBL/GenBank/DDBJ whole genome shotgun (WGS) entry which is preliminary data.</text>
</comment>
<dbReference type="EMBL" id="BOOY01000039">
    <property type="protein sequence ID" value="GIJ06238.1"/>
    <property type="molecule type" value="Genomic_DNA"/>
</dbReference>
<dbReference type="AlphaFoldDB" id="A0A8J4DMA6"/>